<dbReference type="RefSeq" id="WP_225451156.1">
    <property type="nucleotide sequence ID" value="NZ_JAIWXB010000037.1"/>
</dbReference>
<protein>
    <submittedName>
        <fullName evidence="1">Uncharacterized protein</fullName>
    </submittedName>
</protein>
<dbReference type="EMBL" id="JAIWYE010000037">
    <property type="protein sequence ID" value="MCA4706147.1"/>
    <property type="molecule type" value="Genomic_DNA"/>
</dbReference>
<dbReference type="AlphaFoldDB" id="A0AAW4SZZ1"/>
<accession>A0AAW4SZZ1</accession>
<evidence type="ECO:0000313" key="1">
    <source>
        <dbReference type="EMBL" id="MCA4706147.1"/>
    </source>
</evidence>
<comment type="caution">
    <text evidence="1">The sequence shown here is derived from an EMBL/GenBank/DDBJ whole genome shotgun (WGS) entry which is preliminary data.</text>
</comment>
<organism evidence="1 2">
    <name type="scientific">Bacteroides xylanisolvens</name>
    <dbReference type="NCBI Taxonomy" id="371601"/>
    <lineage>
        <taxon>Bacteria</taxon>
        <taxon>Pseudomonadati</taxon>
        <taxon>Bacteroidota</taxon>
        <taxon>Bacteroidia</taxon>
        <taxon>Bacteroidales</taxon>
        <taxon>Bacteroidaceae</taxon>
        <taxon>Bacteroides</taxon>
    </lineage>
</organism>
<sequence>MKVYTHYYKLSDNEGLRWRTLLQFGNSFEIIGSVVMKNPGSSKPKGSKEIEDKLHLSSLSMFDDTKDPWYEFTTDDTMRKVAVLFASYYGYNNVNKLNGVIQIFNLFYIMDPNEQRAEQKMKNAGLPANFHTPQDLLNYDIEKLQAPVYLGFGDLAFTDRFRDSAIRYFKSVINSEKRPAYLNVNFEENSFYHPQYLCGNGCNNNTSIYIRSKFKASPLTDEQINNGVPLPKLKLSKEERLSLIHDLSECYPSHGLDAFQYNPKDFKTIRFCMPCGLQCTVTAIGEGYIGIRHMETPKGFSYCKDNYEDKEWLDYLVLGELGFERNANSSFWIGVKSLDYFTDANAIIQFIEDLNGHQLFSQNPLQRQAFLQNIKAHNRTSENQ</sequence>
<proteinExistence type="predicted"/>
<dbReference type="Proteomes" id="UP001198461">
    <property type="component" value="Unassembled WGS sequence"/>
</dbReference>
<name>A0AAW4SZZ1_9BACE</name>
<gene>
    <name evidence="1" type="ORF">LD004_21315</name>
</gene>
<reference evidence="1" key="1">
    <citation type="submission" date="2023-08" db="EMBL/GenBank/DDBJ databases">
        <title>Mucin Metabolism Genes Underlie the Key Renovations of Bacteroides xylanisolvens Genomes in Captive Great Apes.</title>
        <authorList>
            <person name="Nishida A.H."/>
        </authorList>
    </citation>
    <scope>NUCLEOTIDE SEQUENCE</scope>
    <source>
        <strain evidence="1">P13.H9</strain>
    </source>
</reference>
<evidence type="ECO:0000313" key="2">
    <source>
        <dbReference type="Proteomes" id="UP001198461"/>
    </source>
</evidence>